<dbReference type="RefSeq" id="XP_014259648.1">
    <property type="nucleotide sequence ID" value="XM_014404162.2"/>
</dbReference>
<dbReference type="InterPro" id="IPR052255">
    <property type="entry name" value="RNA_pol_II_subunit5-mediator"/>
</dbReference>
<dbReference type="Pfam" id="PF02996">
    <property type="entry name" value="Prefoldin"/>
    <property type="match status" value="1"/>
</dbReference>
<dbReference type="PANTHER" id="PTHR15111">
    <property type="entry name" value="RNA POLYMERASE II SUBUNIT 5-MEDIATING PROTEIN NNX3"/>
    <property type="match status" value="1"/>
</dbReference>
<evidence type="ECO:0000313" key="7">
    <source>
        <dbReference type="Proteomes" id="UP000494040"/>
    </source>
</evidence>
<evidence type="ECO:0000256" key="2">
    <source>
        <dbReference type="ARBA" id="ARBA00023242"/>
    </source>
</evidence>
<evidence type="ECO:0000313" key="6">
    <source>
        <dbReference type="EnsemblMetazoa" id="XP_014259648.1"/>
    </source>
</evidence>
<dbReference type="SUPFAM" id="SSF46579">
    <property type="entry name" value="Prefoldin"/>
    <property type="match status" value="1"/>
</dbReference>
<evidence type="ECO:0000256" key="3">
    <source>
        <dbReference type="ARBA" id="ARBA00038295"/>
    </source>
</evidence>
<sequence>MNVHQPDKLPFEVQRNLLEALMKNRKSFDYWSERKNSYEELKKSLKIYLGKLRHQIYAPIGKRAFMKGTVVHTNDVTVAVGDGYFFKVSSASASEICERRLKEIDEMLDKIKKERELLENNLNVPKKLEAFGNEERQEIIEPYDEESEKSWREKHKESVRAHKQKLAELRNKIKESKGNTEEDIMKHLDLLEMQEELEEEIDRLGGESDSDDYDDDDDSIEEDVENEIQSDIPDKPVKTERRVTFDLSDRFQDISLDNKDSKNLTAIGDSIEETLISKRAIEQKETRPISKFRARKLKN</sequence>
<keyword evidence="7" id="KW-1185">Reference proteome</keyword>
<dbReference type="GO" id="GO:0003714">
    <property type="term" value="F:transcription corepressor activity"/>
    <property type="evidence" value="ECO:0007669"/>
    <property type="project" value="TreeGrafter"/>
</dbReference>
<keyword evidence="4" id="KW-0175">Coiled coil</keyword>
<dbReference type="GO" id="GO:0005634">
    <property type="term" value="C:nucleus"/>
    <property type="evidence" value="ECO:0007669"/>
    <property type="project" value="UniProtKB-SubCell"/>
</dbReference>
<dbReference type="GeneID" id="106672610"/>
<proteinExistence type="inferred from homology"/>
<feature type="region of interest" description="Disordered" evidence="5">
    <location>
        <begin position="200"/>
        <end position="237"/>
    </location>
</feature>
<dbReference type="EnsemblMetazoa" id="XM_014404162.2">
    <property type="protein sequence ID" value="XP_014259648.1"/>
    <property type="gene ID" value="LOC106672610"/>
</dbReference>
<keyword evidence="2" id="KW-0539">Nucleus</keyword>
<dbReference type="CTD" id="37924"/>
<reference evidence="6" key="1">
    <citation type="submission" date="2022-01" db="UniProtKB">
        <authorList>
            <consortium name="EnsemblMetazoa"/>
        </authorList>
    </citation>
    <scope>IDENTIFICATION</scope>
</reference>
<comment type="subcellular location">
    <subcellularLocation>
        <location evidence="1">Nucleus</location>
    </subcellularLocation>
</comment>
<protein>
    <recommendedName>
        <fullName evidence="8">Unconventional prefoldin RPB5 interactor</fullName>
    </recommendedName>
</protein>
<dbReference type="OrthoDB" id="21413at2759"/>
<evidence type="ECO:0000256" key="1">
    <source>
        <dbReference type="ARBA" id="ARBA00004123"/>
    </source>
</evidence>
<dbReference type="OMA" id="ICTRRIL"/>
<name>A0A8I6SAK9_CIMLE</name>
<dbReference type="PANTHER" id="PTHR15111:SF0">
    <property type="entry name" value="UNCONVENTIONAL PREFOLDIN RPB5 INTERACTOR 1"/>
    <property type="match status" value="1"/>
</dbReference>
<dbReference type="GO" id="GO:0019212">
    <property type="term" value="F:phosphatase inhibitor activity"/>
    <property type="evidence" value="ECO:0007669"/>
    <property type="project" value="TreeGrafter"/>
</dbReference>
<evidence type="ECO:0000256" key="4">
    <source>
        <dbReference type="SAM" id="Coils"/>
    </source>
</evidence>
<organism evidence="6 7">
    <name type="scientific">Cimex lectularius</name>
    <name type="common">Bed bug</name>
    <name type="synonym">Acanthia lectularia</name>
    <dbReference type="NCBI Taxonomy" id="79782"/>
    <lineage>
        <taxon>Eukaryota</taxon>
        <taxon>Metazoa</taxon>
        <taxon>Ecdysozoa</taxon>
        <taxon>Arthropoda</taxon>
        <taxon>Hexapoda</taxon>
        <taxon>Insecta</taxon>
        <taxon>Pterygota</taxon>
        <taxon>Neoptera</taxon>
        <taxon>Paraneoptera</taxon>
        <taxon>Hemiptera</taxon>
        <taxon>Heteroptera</taxon>
        <taxon>Panheteroptera</taxon>
        <taxon>Cimicomorpha</taxon>
        <taxon>Cimicidae</taxon>
        <taxon>Cimex</taxon>
    </lineage>
</organism>
<evidence type="ECO:0000256" key="5">
    <source>
        <dbReference type="SAM" id="MobiDB-lite"/>
    </source>
</evidence>
<dbReference type="GO" id="GO:0000122">
    <property type="term" value="P:negative regulation of transcription by RNA polymerase II"/>
    <property type="evidence" value="ECO:0007669"/>
    <property type="project" value="TreeGrafter"/>
</dbReference>
<evidence type="ECO:0008006" key="8">
    <source>
        <dbReference type="Google" id="ProtNLM"/>
    </source>
</evidence>
<accession>A0A8I6SAK9</accession>
<dbReference type="InterPro" id="IPR004127">
    <property type="entry name" value="Prefoldin_subunit_alpha"/>
</dbReference>
<dbReference type="KEGG" id="clec:106672610"/>
<dbReference type="Gene3D" id="1.10.287.370">
    <property type="match status" value="1"/>
</dbReference>
<feature type="coiled-coil region" evidence="4">
    <location>
        <begin position="94"/>
        <end position="121"/>
    </location>
</feature>
<comment type="similarity">
    <text evidence="3">Belongs to the RNA polymerase II subunit 5-mediating protein family.</text>
</comment>
<dbReference type="InterPro" id="IPR009053">
    <property type="entry name" value="Prefoldin"/>
</dbReference>
<dbReference type="GO" id="GO:0003682">
    <property type="term" value="F:chromatin binding"/>
    <property type="evidence" value="ECO:0007669"/>
    <property type="project" value="TreeGrafter"/>
</dbReference>
<dbReference type="CDD" id="cd23159">
    <property type="entry name" value="Prefoldin_URI1"/>
    <property type="match status" value="1"/>
</dbReference>
<feature type="compositionally biased region" description="Acidic residues" evidence="5">
    <location>
        <begin position="208"/>
        <end position="228"/>
    </location>
</feature>
<dbReference type="AlphaFoldDB" id="A0A8I6SAK9"/>
<dbReference type="Proteomes" id="UP000494040">
    <property type="component" value="Unassembled WGS sequence"/>
</dbReference>